<evidence type="ECO:0000313" key="2">
    <source>
        <dbReference type="Proteomes" id="UP000714275"/>
    </source>
</evidence>
<sequence>MSKSPKKKRDTCAALYSAGIQCDMPTVDGPLWCPRHNEERLKLYTNYKAHHAMLDTLVDNPACNDITTILGCTALSLLKEWNDCLRLKYNLLTRCIEARVYFSERFFGNDMDFGHKTFWESLVKKRAEVERFLYYVETRAYQLILQAQNALWVLDRDPDVHESDDCLDYGDESLTSGRDASFHSIESNRGAAIEDPLEAALREKSAEFLEKIRSRLARYCAPSASRYHDERLEVIYAYVRRGIFTEPALMFLSQSYDSVMALLSDDNLDLVTLEKIWNAVKTLCVHDIRDAVDDVLRANGEGDYVMVLGGKVFKEASGEEWPLHAWGHMMAIYHCYSCLRTTCKTVDEVIAMTRFALFSDTALSQSYMKYEYGFDGAKELILAGFIPSDIPLSSPRHSIICTDSGSQSFGPMWEETKRNLSLYGSLSLNDARAQAFVNGCIRHPDLMVMLRKGADGRVIRSRPVVWTSRKRHARSRSALASVPWEKARDVVRCKDDDLEEAQPSGWNHERIADCLMVVLVDGGEGNMGDFVRKLLEIWCQVYHVKDKKELYCALETPLVESGELEQCTCGRHEATFALPIMQGDVRIAYESLWGTPPPPWLVENPNRFRLATDSF</sequence>
<comment type="caution">
    <text evidence="1">The sequence shown here is derived from an EMBL/GenBank/DDBJ whole genome shotgun (WGS) entry which is preliminary data.</text>
</comment>
<accession>A0A9P7D4Y9</accession>
<proteinExistence type="predicted"/>
<dbReference type="OrthoDB" id="2851073at2759"/>
<name>A0A9P7D4Y9_9AGAM</name>
<reference evidence="1" key="1">
    <citation type="journal article" date="2020" name="New Phytol.">
        <title>Comparative genomics reveals dynamic genome evolution in host specialist ectomycorrhizal fungi.</title>
        <authorList>
            <person name="Lofgren L.A."/>
            <person name="Nguyen N.H."/>
            <person name="Vilgalys R."/>
            <person name="Ruytinx J."/>
            <person name="Liao H.L."/>
            <person name="Branco S."/>
            <person name="Kuo A."/>
            <person name="LaButti K."/>
            <person name="Lipzen A."/>
            <person name="Andreopoulos W."/>
            <person name="Pangilinan J."/>
            <person name="Riley R."/>
            <person name="Hundley H."/>
            <person name="Na H."/>
            <person name="Barry K."/>
            <person name="Grigoriev I.V."/>
            <person name="Stajich J.E."/>
            <person name="Kennedy P.G."/>
        </authorList>
    </citation>
    <scope>NUCLEOTIDE SEQUENCE</scope>
    <source>
        <strain evidence="1">DOB743</strain>
    </source>
</reference>
<dbReference type="Proteomes" id="UP000714275">
    <property type="component" value="Unassembled WGS sequence"/>
</dbReference>
<evidence type="ECO:0000313" key="1">
    <source>
        <dbReference type="EMBL" id="KAG1778711.1"/>
    </source>
</evidence>
<protein>
    <submittedName>
        <fullName evidence="1">Uncharacterized protein</fullName>
    </submittedName>
</protein>
<gene>
    <name evidence="1" type="ORF">EV702DRAFT_133652</name>
</gene>
<keyword evidence="2" id="KW-1185">Reference proteome</keyword>
<dbReference type="AlphaFoldDB" id="A0A9P7D4Y9"/>
<organism evidence="1 2">
    <name type="scientific">Suillus placidus</name>
    <dbReference type="NCBI Taxonomy" id="48579"/>
    <lineage>
        <taxon>Eukaryota</taxon>
        <taxon>Fungi</taxon>
        <taxon>Dikarya</taxon>
        <taxon>Basidiomycota</taxon>
        <taxon>Agaricomycotina</taxon>
        <taxon>Agaricomycetes</taxon>
        <taxon>Agaricomycetidae</taxon>
        <taxon>Boletales</taxon>
        <taxon>Suillineae</taxon>
        <taxon>Suillaceae</taxon>
        <taxon>Suillus</taxon>
    </lineage>
</organism>
<dbReference type="EMBL" id="JABBWD010000014">
    <property type="protein sequence ID" value="KAG1778711.1"/>
    <property type="molecule type" value="Genomic_DNA"/>
</dbReference>